<reference evidence="1" key="1">
    <citation type="journal article" date="2020" name="Nature">
        <title>Giant virus diversity and host interactions through global metagenomics.</title>
        <authorList>
            <person name="Schulz F."/>
            <person name="Roux S."/>
            <person name="Paez-Espino D."/>
            <person name="Jungbluth S."/>
            <person name="Walsh D.A."/>
            <person name="Denef V.J."/>
            <person name="McMahon K.D."/>
            <person name="Konstantinidis K.T."/>
            <person name="Eloe-Fadrosh E.A."/>
            <person name="Kyrpides N.C."/>
            <person name="Woyke T."/>
        </authorList>
    </citation>
    <scope>NUCLEOTIDE SEQUENCE</scope>
    <source>
        <strain evidence="1">GVMAG-M-3300021354-14</strain>
    </source>
</reference>
<proteinExistence type="predicted"/>
<name>A0A6C0CMP0_9ZZZZ</name>
<dbReference type="AlphaFoldDB" id="A0A6C0CMP0"/>
<accession>A0A6C0CMP0</accession>
<sequence>MIRVAIIGTAGRKEHAQYMSGRLYAEMLKESHRIITEELKLDPTFIQLISGGAAWADFVAVDLFNEQHYAALKLYLPPESFTSAKRYHAEFSRITKKNSLKDIQYAIQSGAECITCESVWARNTRIAEDCDHLIALSFGKNEPETAGTLYTWNKTKCPKIFVNLLEFIAP</sequence>
<protein>
    <submittedName>
        <fullName evidence="1">Uncharacterized protein</fullName>
    </submittedName>
</protein>
<organism evidence="1">
    <name type="scientific">viral metagenome</name>
    <dbReference type="NCBI Taxonomy" id="1070528"/>
    <lineage>
        <taxon>unclassified sequences</taxon>
        <taxon>metagenomes</taxon>
        <taxon>organismal metagenomes</taxon>
    </lineage>
</organism>
<dbReference type="EMBL" id="MN739448">
    <property type="protein sequence ID" value="QHT04959.1"/>
    <property type="molecule type" value="Genomic_DNA"/>
</dbReference>
<evidence type="ECO:0000313" key="1">
    <source>
        <dbReference type="EMBL" id="QHT04959.1"/>
    </source>
</evidence>